<evidence type="ECO:0000313" key="2">
    <source>
        <dbReference type="Proteomes" id="UP000639772"/>
    </source>
</evidence>
<proteinExistence type="predicted"/>
<comment type="caution">
    <text evidence="1">The sequence shown here is derived from an EMBL/GenBank/DDBJ whole genome shotgun (WGS) entry which is preliminary data.</text>
</comment>
<dbReference type="AlphaFoldDB" id="A0A835QKP2"/>
<dbReference type="Proteomes" id="UP000639772">
    <property type="component" value="Unassembled WGS sequence"/>
</dbReference>
<dbReference type="Gene3D" id="3.60.10.10">
    <property type="entry name" value="Endonuclease/exonuclease/phosphatase"/>
    <property type="match status" value="1"/>
</dbReference>
<protein>
    <submittedName>
        <fullName evidence="1">Uncharacterized protein</fullName>
    </submittedName>
</protein>
<organism evidence="1 2">
    <name type="scientific">Vanilla planifolia</name>
    <name type="common">Vanilla</name>
    <dbReference type="NCBI Taxonomy" id="51239"/>
    <lineage>
        <taxon>Eukaryota</taxon>
        <taxon>Viridiplantae</taxon>
        <taxon>Streptophyta</taxon>
        <taxon>Embryophyta</taxon>
        <taxon>Tracheophyta</taxon>
        <taxon>Spermatophyta</taxon>
        <taxon>Magnoliopsida</taxon>
        <taxon>Liliopsida</taxon>
        <taxon>Asparagales</taxon>
        <taxon>Orchidaceae</taxon>
        <taxon>Vanilloideae</taxon>
        <taxon>Vanilleae</taxon>
        <taxon>Vanilla</taxon>
    </lineage>
</organism>
<evidence type="ECO:0000313" key="1">
    <source>
        <dbReference type="EMBL" id="KAG0472170.1"/>
    </source>
</evidence>
<accession>A0A835QKP2</accession>
<dbReference type="EMBL" id="JADCNM010000008">
    <property type="protein sequence ID" value="KAG0472170.1"/>
    <property type="molecule type" value="Genomic_DNA"/>
</dbReference>
<reference evidence="1 2" key="1">
    <citation type="journal article" date="2020" name="Nat. Food">
        <title>A phased Vanilla planifolia genome enables genetic improvement of flavour and production.</title>
        <authorList>
            <person name="Hasing T."/>
            <person name="Tang H."/>
            <person name="Brym M."/>
            <person name="Khazi F."/>
            <person name="Huang T."/>
            <person name="Chambers A.H."/>
        </authorList>
    </citation>
    <scope>NUCLEOTIDE SEQUENCE [LARGE SCALE GENOMIC DNA]</scope>
    <source>
        <tissue evidence="1">Leaf</tissue>
    </source>
</reference>
<dbReference type="SUPFAM" id="SSF56219">
    <property type="entry name" value="DNase I-like"/>
    <property type="match status" value="1"/>
</dbReference>
<name>A0A835QKP2_VANPL</name>
<sequence>MPEGWRIMPPSEDSRSVSSFSIDEACLPPSSRASHGQHSGPLRTSPGGPLGSLCQDLLLPGLGGSCGDFNVTLHSVDVSRTARFSRSAADDFQQLIDCTGLLIPPVSGSNFTWQGKRNGKSHPQLLDYFLCNSLAGPLGRAHRHPHGNSLGPCPILFQRLGVRGMVVGVASSAMCG</sequence>
<gene>
    <name evidence="1" type="ORF">HPP92_016716</name>
</gene>
<dbReference type="InterPro" id="IPR036691">
    <property type="entry name" value="Endo/exonu/phosph_ase_sf"/>
</dbReference>